<evidence type="ECO:0000313" key="3">
    <source>
        <dbReference type="Proteomes" id="UP001055247"/>
    </source>
</evidence>
<organism evidence="2 3">
    <name type="scientific">Methylobacterium hispanicum</name>
    <dbReference type="NCBI Taxonomy" id="270350"/>
    <lineage>
        <taxon>Bacteria</taxon>
        <taxon>Pseudomonadati</taxon>
        <taxon>Pseudomonadota</taxon>
        <taxon>Alphaproteobacteria</taxon>
        <taxon>Hyphomicrobiales</taxon>
        <taxon>Methylobacteriaceae</taxon>
        <taxon>Methylobacterium</taxon>
    </lineage>
</organism>
<dbReference type="EMBL" id="BPQO01000004">
    <property type="protein sequence ID" value="GJD87719.1"/>
    <property type="molecule type" value="Genomic_DNA"/>
</dbReference>
<accession>A0AAV4ZIJ8</accession>
<comment type="caution">
    <text evidence="2">The sequence shown here is derived from an EMBL/GenBank/DDBJ whole genome shotgun (WGS) entry which is preliminary data.</text>
</comment>
<protein>
    <submittedName>
        <fullName evidence="2">Uncharacterized protein</fullName>
    </submittedName>
</protein>
<sequence>MPVRRVPEGPAADVIRRTSAELRHAYANLKNGHVRHHATFADGLIAPQIKQLEDLVQGPLDGPAADAIRRISAELRHAYANLKNGQVLDHAAFADGLIAPQIGKLEDLAQGPRDGIDETDSPSAPKPF</sequence>
<evidence type="ECO:0000313" key="2">
    <source>
        <dbReference type="EMBL" id="GJD87719.1"/>
    </source>
</evidence>
<proteinExistence type="predicted"/>
<dbReference type="RefSeq" id="WP_238229715.1">
    <property type="nucleotide sequence ID" value="NZ_BPQO01000004.1"/>
</dbReference>
<evidence type="ECO:0000256" key="1">
    <source>
        <dbReference type="SAM" id="MobiDB-lite"/>
    </source>
</evidence>
<dbReference type="AlphaFoldDB" id="A0AAV4ZIJ8"/>
<name>A0AAV4ZIJ8_9HYPH</name>
<keyword evidence="3" id="KW-1185">Reference proteome</keyword>
<reference evidence="2" key="2">
    <citation type="submission" date="2021-08" db="EMBL/GenBank/DDBJ databases">
        <authorList>
            <person name="Tani A."/>
            <person name="Ola A."/>
            <person name="Ogura Y."/>
            <person name="Katsura K."/>
            <person name="Hayashi T."/>
        </authorList>
    </citation>
    <scope>NUCLEOTIDE SEQUENCE</scope>
    <source>
        <strain evidence="2">DSM 16372</strain>
    </source>
</reference>
<feature type="region of interest" description="Disordered" evidence="1">
    <location>
        <begin position="108"/>
        <end position="128"/>
    </location>
</feature>
<reference evidence="2" key="1">
    <citation type="journal article" date="2016" name="Front. Microbiol.">
        <title>Genome Sequence of the Piezophilic, Mesophilic Sulfate-Reducing Bacterium Desulfovibrio indicus J2T.</title>
        <authorList>
            <person name="Cao J."/>
            <person name="Maignien L."/>
            <person name="Shao Z."/>
            <person name="Alain K."/>
            <person name="Jebbar M."/>
        </authorList>
    </citation>
    <scope>NUCLEOTIDE SEQUENCE</scope>
    <source>
        <strain evidence="2">DSM 16372</strain>
    </source>
</reference>
<dbReference type="Proteomes" id="UP001055247">
    <property type="component" value="Unassembled WGS sequence"/>
</dbReference>
<gene>
    <name evidence="2" type="ORF">BHAOGJBA_1224</name>
</gene>